<protein>
    <recommendedName>
        <fullName evidence="3">cellulase</fullName>
        <ecNumber evidence="3">3.2.1.4</ecNumber>
    </recommendedName>
</protein>
<keyword evidence="5" id="KW-0136">Cellulose degradation</keyword>
<dbReference type="GO" id="GO:0008810">
    <property type="term" value="F:cellulase activity"/>
    <property type="evidence" value="ECO:0007669"/>
    <property type="project" value="UniProtKB-EC"/>
</dbReference>
<accession>A0A2T4JPL8</accession>
<comment type="caution">
    <text evidence="8">The sequence shown here is derived from an EMBL/GenBank/DDBJ whole genome shotgun (WGS) entry which is preliminary data.</text>
</comment>
<keyword evidence="6" id="KW-0326">Glycosidase</keyword>
<dbReference type="Proteomes" id="UP000241010">
    <property type="component" value="Unassembled WGS sequence"/>
</dbReference>
<comment type="catalytic activity">
    <reaction evidence="1">
        <text>Endohydrolysis of (1-&gt;4)-beta-D-glucosidic linkages in cellulose, lichenin and cereal beta-D-glucans.</text>
        <dbReference type="EC" id="3.2.1.4"/>
    </reaction>
</comment>
<evidence type="ECO:0000256" key="7">
    <source>
        <dbReference type="ARBA" id="ARBA00023326"/>
    </source>
</evidence>
<evidence type="ECO:0000256" key="1">
    <source>
        <dbReference type="ARBA" id="ARBA00000966"/>
    </source>
</evidence>
<dbReference type="Pfam" id="PF01270">
    <property type="entry name" value="Glyco_hydro_8"/>
    <property type="match status" value="1"/>
</dbReference>
<keyword evidence="9" id="KW-1185">Reference proteome</keyword>
<dbReference type="InterPro" id="IPR012341">
    <property type="entry name" value="6hp_glycosidase-like_sf"/>
</dbReference>
<dbReference type="EMBL" id="PZKG01000169">
    <property type="protein sequence ID" value="PTE19865.1"/>
    <property type="molecule type" value="Genomic_DNA"/>
</dbReference>
<dbReference type="GO" id="GO:0030245">
    <property type="term" value="P:cellulose catabolic process"/>
    <property type="evidence" value="ECO:0007669"/>
    <property type="project" value="UniProtKB-KW"/>
</dbReference>
<dbReference type="OrthoDB" id="9766708at2"/>
<evidence type="ECO:0000256" key="3">
    <source>
        <dbReference type="ARBA" id="ARBA00012601"/>
    </source>
</evidence>
<evidence type="ECO:0000256" key="5">
    <source>
        <dbReference type="ARBA" id="ARBA00023001"/>
    </source>
</evidence>
<organism evidence="8 9">
    <name type="scientific">Cereibacter changlensis JA139</name>
    <dbReference type="NCBI Taxonomy" id="1188249"/>
    <lineage>
        <taxon>Bacteria</taxon>
        <taxon>Pseudomonadati</taxon>
        <taxon>Pseudomonadota</taxon>
        <taxon>Alphaproteobacteria</taxon>
        <taxon>Rhodobacterales</taxon>
        <taxon>Paracoccaceae</taxon>
        <taxon>Cereibacter</taxon>
    </lineage>
</organism>
<name>A0A2T4JPL8_9RHOB</name>
<comment type="similarity">
    <text evidence="2">Belongs to the glycosyl hydrolase 8 (cellulase D) family.</text>
</comment>
<dbReference type="Gene3D" id="1.50.10.10">
    <property type="match status" value="1"/>
</dbReference>
<dbReference type="InterPro" id="IPR008928">
    <property type="entry name" value="6-hairpin_glycosidase_sf"/>
</dbReference>
<keyword evidence="7" id="KW-0624">Polysaccharide degradation</keyword>
<evidence type="ECO:0000313" key="8">
    <source>
        <dbReference type="EMBL" id="PTE19865.1"/>
    </source>
</evidence>
<evidence type="ECO:0000256" key="2">
    <source>
        <dbReference type="ARBA" id="ARBA00009209"/>
    </source>
</evidence>
<dbReference type="RefSeq" id="WP_107665667.1">
    <property type="nucleotide sequence ID" value="NZ_PZKG01000169.1"/>
</dbReference>
<keyword evidence="4 8" id="KW-0378">Hydrolase</keyword>
<evidence type="ECO:0000256" key="6">
    <source>
        <dbReference type="ARBA" id="ARBA00023295"/>
    </source>
</evidence>
<dbReference type="AlphaFoldDB" id="A0A2T4JPL8"/>
<reference evidence="8 9" key="1">
    <citation type="submission" date="2018-03" db="EMBL/GenBank/DDBJ databases">
        <title>Cereibacter changlensis.</title>
        <authorList>
            <person name="Meyer T.E."/>
            <person name="Miller S."/>
            <person name="Lodha T."/>
            <person name="Gandham S."/>
            <person name="Chintalapati S."/>
            <person name="Chintalapati V.R."/>
        </authorList>
    </citation>
    <scope>NUCLEOTIDE SEQUENCE [LARGE SCALE GENOMIC DNA]</scope>
    <source>
        <strain evidence="8 9">JA139</strain>
    </source>
</reference>
<evidence type="ECO:0000313" key="9">
    <source>
        <dbReference type="Proteomes" id="UP000241010"/>
    </source>
</evidence>
<dbReference type="EC" id="3.2.1.4" evidence="3"/>
<proteinExistence type="inferred from homology"/>
<dbReference type="SUPFAM" id="SSF48208">
    <property type="entry name" value="Six-hairpin glycosidases"/>
    <property type="match status" value="1"/>
</dbReference>
<dbReference type="PRINTS" id="PR00735">
    <property type="entry name" value="GLHYDRLASE8"/>
</dbReference>
<keyword evidence="7" id="KW-0119">Carbohydrate metabolism</keyword>
<evidence type="ECO:0000256" key="4">
    <source>
        <dbReference type="ARBA" id="ARBA00022801"/>
    </source>
</evidence>
<gene>
    <name evidence="8" type="ORF">C5F48_20610</name>
</gene>
<sequence>MKRRTLLCAGAASLILAGRARSQTPEQPLLLGADHPLQEAWAAWKAAFLLPSGRIVDGPQKGASHSEGQGYGATLAVTFGDRAAFDRIVGWTETNLGRRPDGLLAWRWLPDVAVAVPDRNNASDGDLFYAWALVRAREAFDTDKHQARAKELADALALTCVAPHPDGSARLVFLPAVEGFNSEAGVVLNPSYYMPRAMRELAEATGQARLAQCAQDGVDWINEISQTGPVPDWTLVTPTGHVAAPDLSPHSGYDAMRVPLFLLWSGLTASPALRRYATDHEQAVQGGMIDPVVFDGISGAVREQSADAGYRATPALASCALSGRPGAAIPPFTIDQPYYPATLHLMALVAQVEGYSACVPI</sequence>
<dbReference type="InterPro" id="IPR002037">
    <property type="entry name" value="Glyco_hydro_8"/>
</dbReference>